<comment type="caution">
    <text evidence="1">The sequence shown here is derived from an EMBL/GenBank/DDBJ whole genome shotgun (WGS) entry which is preliminary data.</text>
</comment>
<dbReference type="AlphaFoldDB" id="A0A7M2Z2C4"/>
<accession>A0A7M2Z2C4</accession>
<sequence>MGIDDQFAKEIATDVWNDIYLRRPAGSIYVSPDCRDGGALDLVPGNTSWPTGY</sequence>
<reference evidence="2" key="2">
    <citation type="journal article" date="2019" name="MicrobiologyOpen">
        <title>High-quality draft genome sequence of Gaiella occulta isolated from a 150 meter deep mineral water borehole and comparison with the genome sequences of other deep-branching lineages of the phylum Actinobacteria.</title>
        <authorList>
            <person name="Severino R."/>
            <person name="Froufe H.J.C."/>
            <person name="Barroso C."/>
            <person name="Albuquerque L."/>
            <person name="Lobo-da-Cunha A."/>
            <person name="da Costa M.S."/>
            <person name="Egas C."/>
        </authorList>
    </citation>
    <scope>NUCLEOTIDE SEQUENCE [LARGE SCALE GENOMIC DNA]</scope>
    <source>
        <strain evidence="2">F2-233</strain>
    </source>
</reference>
<dbReference type="EMBL" id="QQZY01000001">
    <property type="protein sequence ID" value="RDI76064.1"/>
    <property type="molecule type" value="Genomic_DNA"/>
</dbReference>
<protein>
    <submittedName>
        <fullName evidence="1">Uncharacterized protein</fullName>
    </submittedName>
</protein>
<keyword evidence="2" id="KW-1185">Reference proteome</keyword>
<name>A0A7M2Z2C4_9ACTN</name>
<evidence type="ECO:0000313" key="1">
    <source>
        <dbReference type="EMBL" id="RDI76064.1"/>
    </source>
</evidence>
<evidence type="ECO:0000313" key="2">
    <source>
        <dbReference type="Proteomes" id="UP000254134"/>
    </source>
</evidence>
<reference evidence="1 2" key="1">
    <citation type="submission" date="2018-07" db="EMBL/GenBank/DDBJ databases">
        <title>High-quality-draft genome sequence of Gaiella occulta.</title>
        <authorList>
            <person name="Severino R."/>
            <person name="Froufe H.J.C."/>
            <person name="Rainey F.A."/>
            <person name="Barroso C."/>
            <person name="Albuquerque L."/>
            <person name="Lobo-Da-Cunha A."/>
            <person name="Da Costa M.S."/>
            <person name="Egas C."/>
        </authorList>
    </citation>
    <scope>NUCLEOTIDE SEQUENCE [LARGE SCALE GENOMIC DNA]</scope>
    <source>
        <strain evidence="1 2">F2-233</strain>
    </source>
</reference>
<gene>
    <name evidence="1" type="ORF">Gocc_0483</name>
</gene>
<dbReference type="Proteomes" id="UP000254134">
    <property type="component" value="Unassembled WGS sequence"/>
</dbReference>
<proteinExistence type="predicted"/>
<organism evidence="1 2">
    <name type="scientific">Gaiella occulta</name>
    <dbReference type="NCBI Taxonomy" id="1002870"/>
    <lineage>
        <taxon>Bacteria</taxon>
        <taxon>Bacillati</taxon>
        <taxon>Actinomycetota</taxon>
        <taxon>Thermoleophilia</taxon>
        <taxon>Gaiellales</taxon>
        <taxon>Gaiellaceae</taxon>
        <taxon>Gaiella</taxon>
    </lineage>
</organism>